<protein>
    <submittedName>
        <fullName evidence="2">Uncharacterized protein</fullName>
    </submittedName>
</protein>
<dbReference type="Proteomes" id="UP000244168">
    <property type="component" value="Unassembled WGS sequence"/>
</dbReference>
<dbReference type="AlphaFoldDB" id="A0A2T5J4J1"/>
<sequence>MKTTTSAAINKSSVTDTTTVKPFWVLLGLFIFIFSVLGYQLMAAGSYNFFVWGDHLLGADLGNPPVVMWLLAGAFLGAGAGALVIWRKYQVSLKWCLATVLPVMLLFFILELVASPLTTVEPRSLPIAKDTTTTTTSPTQAYSAPIIRSHHRPKHVPPAPPVKPVEPPEDACAVQLADININARTDSVQVYYRIAMQRDGAWSAWRSKFIPQQGQFRLTEDGPVKANRIQYYYEIKSVLSRSAQNPYTRMLCDGQLVIDTY</sequence>
<feature type="transmembrane region" description="Helical" evidence="1">
    <location>
        <begin position="93"/>
        <end position="114"/>
    </location>
</feature>
<comment type="caution">
    <text evidence="2">The sequence shown here is derived from an EMBL/GenBank/DDBJ whole genome shotgun (WGS) entry which is preliminary data.</text>
</comment>
<feature type="transmembrane region" description="Helical" evidence="1">
    <location>
        <begin position="23"/>
        <end position="46"/>
    </location>
</feature>
<name>A0A2T5J4J1_9SPHI</name>
<keyword evidence="1" id="KW-1133">Transmembrane helix</keyword>
<evidence type="ECO:0000256" key="1">
    <source>
        <dbReference type="SAM" id="Phobius"/>
    </source>
</evidence>
<accession>A0A2T5J4J1</accession>
<gene>
    <name evidence="2" type="ORF">C8P68_11223</name>
</gene>
<keyword evidence="3" id="KW-1185">Reference proteome</keyword>
<keyword evidence="1" id="KW-0472">Membrane</keyword>
<evidence type="ECO:0000313" key="2">
    <source>
        <dbReference type="EMBL" id="PTQ92423.1"/>
    </source>
</evidence>
<proteinExistence type="predicted"/>
<dbReference type="RefSeq" id="WP_107831576.1">
    <property type="nucleotide sequence ID" value="NZ_CP160205.1"/>
</dbReference>
<keyword evidence="1" id="KW-0812">Transmembrane</keyword>
<reference evidence="2 3" key="1">
    <citation type="submission" date="2018-04" db="EMBL/GenBank/DDBJ databases">
        <title>Genomic Encyclopedia of Archaeal and Bacterial Type Strains, Phase II (KMG-II): from individual species to whole genera.</title>
        <authorList>
            <person name="Goeker M."/>
        </authorList>
    </citation>
    <scope>NUCLEOTIDE SEQUENCE [LARGE SCALE GENOMIC DNA]</scope>
    <source>
        <strain evidence="2 3">DSM 26809</strain>
    </source>
</reference>
<organism evidence="2 3">
    <name type="scientific">Mucilaginibacter yixingensis</name>
    <dbReference type="NCBI Taxonomy" id="1295612"/>
    <lineage>
        <taxon>Bacteria</taxon>
        <taxon>Pseudomonadati</taxon>
        <taxon>Bacteroidota</taxon>
        <taxon>Sphingobacteriia</taxon>
        <taxon>Sphingobacteriales</taxon>
        <taxon>Sphingobacteriaceae</taxon>
        <taxon>Mucilaginibacter</taxon>
    </lineage>
</organism>
<dbReference type="EMBL" id="QAOQ01000012">
    <property type="protein sequence ID" value="PTQ92423.1"/>
    <property type="molecule type" value="Genomic_DNA"/>
</dbReference>
<evidence type="ECO:0000313" key="3">
    <source>
        <dbReference type="Proteomes" id="UP000244168"/>
    </source>
</evidence>
<dbReference type="OrthoDB" id="749495at2"/>
<feature type="transmembrane region" description="Helical" evidence="1">
    <location>
        <begin position="66"/>
        <end position="86"/>
    </location>
</feature>